<reference evidence="8" key="1">
    <citation type="submission" date="2012-12" db="EMBL/GenBank/DDBJ databases">
        <authorList>
            <person name="Hellsten U."/>
            <person name="Grimwood J."/>
            <person name="Chapman J.A."/>
            <person name="Shapiro H."/>
            <person name="Aerts A."/>
            <person name="Otillar R.P."/>
            <person name="Terry A.Y."/>
            <person name="Boore J.L."/>
            <person name="Simakov O."/>
            <person name="Marletaz F."/>
            <person name="Cho S.-J."/>
            <person name="Edsinger-Gonzales E."/>
            <person name="Havlak P."/>
            <person name="Kuo D.-H."/>
            <person name="Larsson T."/>
            <person name="Lv J."/>
            <person name="Arendt D."/>
            <person name="Savage R."/>
            <person name="Osoegawa K."/>
            <person name="de Jong P."/>
            <person name="Lindberg D.R."/>
            <person name="Seaver E.C."/>
            <person name="Weisblat D.A."/>
            <person name="Putnam N.H."/>
            <person name="Grigoriev I.V."/>
            <person name="Rokhsar D.S."/>
        </authorList>
    </citation>
    <scope>NUCLEOTIDE SEQUENCE</scope>
    <source>
        <strain evidence="8">I ESC-2004</strain>
    </source>
</reference>
<dbReference type="FunFam" id="1.10.20.10:FF:000018">
    <property type="entry name" value="Transcription initiation factor TFIID subunit 9"/>
    <property type="match status" value="1"/>
</dbReference>
<dbReference type="GO" id="GO:0051123">
    <property type="term" value="P:RNA polymerase II preinitiation complex assembly"/>
    <property type="evidence" value="ECO:0007669"/>
    <property type="project" value="TreeGrafter"/>
</dbReference>
<comment type="similarity">
    <text evidence="2">Belongs to the TAF9 family.</text>
</comment>
<dbReference type="AlphaFoldDB" id="R7U3L5"/>
<dbReference type="GO" id="GO:0005669">
    <property type="term" value="C:transcription factor TFIID complex"/>
    <property type="evidence" value="ECO:0007669"/>
    <property type="project" value="TreeGrafter"/>
</dbReference>
<dbReference type="HOGENOM" id="CLU_068315_2_0_1"/>
<dbReference type="InterPro" id="IPR003162">
    <property type="entry name" value="TFIID-31"/>
</dbReference>
<dbReference type="OrthoDB" id="341924at2759"/>
<keyword evidence="4" id="KW-0804">Transcription</keyword>
<dbReference type="EMBL" id="AMQN01002125">
    <property type="status" value="NOT_ANNOTATED_CDS"/>
    <property type="molecule type" value="Genomic_DNA"/>
</dbReference>
<dbReference type="GO" id="GO:0016251">
    <property type="term" value="F:RNA polymerase II general transcription initiation factor activity"/>
    <property type="evidence" value="ECO:0007669"/>
    <property type="project" value="TreeGrafter"/>
</dbReference>
<reference evidence="6 8" key="2">
    <citation type="journal article" date="2013" name="Nature">
        <title>Insights into bilaterian evolution from three spiralian genomes.</title>
        <authorList>
            <person name="Simakov O."/>
            <person name="Marletaz F."/>
            <person name="Cho S.J."/>
            <person name="Edsinger-Gonzales E."/>
            <person name="Havlak P."/>
            <person name="Hellsten U."/>
            <person name="Kuo D.H."/>
            <person name="Larsson T."/>
            <person name="Lv J."/>
            <person name="Arendt D."/>
            <person name="Savage R."/>
            <person name="Osoegawa K."/>
            <person name="de Jong P."/>
            <person name="Grimwood J."/>
            <person name="Chapman J.A."/>
            <person name="Shapiro H."/>
            <person name="Aerts A."/>
            <person name="Otillar R.P."/>
            <person name="Terry A.Y."/>
            <person name="Boore J.L."/>
            <person name="Grigoriev I.V."/>
            <person name="Lindberg D.R."/>
            <person name="Seaver E.C."/>
            <person name="Weisblat D.A."/>
            <person name="Putnam N.H."/>
            <person name="Rokhsar D.S."/>
        </authorList>
    </citation>
    <scope>NUCLEOTIDE SEQUENCE</scope>
    <source>
        <strain evidence="6 8">I ESC-2004</strain>
    </source>
</reference>
<dbReference type="EnsemblMetazoa" id="CapteT161501">
    <property type="protein sequence ID" value="CapteP161501"/>
    <property type="gene ID" value="CapteG161501"/>
</dbReference>
<organism evidence="6">
    <name type="scientific">Capitella teleta</name>
    <name type="common">Polychaete worm</name>
    <dbReference type="NCBI Taxonomy" id="283909"/>
    <lineage>
        <taxon>Eukaryota</taxon>
        <taxon>Metazoa</taxon>
        <taxon>Spiralia</taxon>
        <taxon>Lophotrochozoa</taxon>
        <taxon>Annelida</taxon>
        <taxon>Polychaeta</taxon>
        <taxon>Sedentaria</taxon>
        <taxon>Scolecida</taxon>
        <taxon>Capitellidae</taxon>
        <taxon>Capitella</taxon>
    </lineage>
</organism>
<accession>R7U3L5</accession>
<evidence type="ECO:0000256" key="4">
    <source>
        <dbReference type="ARBA" id="ARBA00023163"/>
    </source>
</evidence>
<dbReference type="SUPFAM" id="SSF47113">
    <property type="entry name" value="Histone-fold"/>
    <property type="match status" value="1"/>
</dbReference>
<reference evidence="7" key="3">
    <citation type="submission" date="2015-06" db="UniProtKB">
        <authorList>
            <consortium name="EnsemblMetazoa"/>
        </authorList>
    </citation>
    <scope>IDENTIFICATION</scope>
</reference>
<keyword evidence="3" id="KW-0805">Transcription regulation</keyword>
<evidence type="ECO:0008006" key="9">
    <source>
        <dbReference type="Google" id="ProtNLM"/>
    </source>
</evidence>
<dbReference type="Gene3D" id="1.10.20.10">
    <property type="entry name" value="Histone, subunit A"/>
    <property type="match status" value="1"/>
</dbReference>
<keyword evidence="5" id="KW-0539">Nucleus</keyword>
<dbReference type="Pfam" id="PF02291">
    <property type="entry name" value="TFIID-31kDa"/>
    <property type="match status" value="1"/>
</dbReference>
<dbReference type="Proteomes" id="UP000014760">
    <property type="component" value="Unassembled WGS sequence"/>
</dbReference>
<dbReference type="InterPro" id="IPR009072">
    <property type="entry name" value="Histone-fold"/>
</dbReference>
<dbReference type="GO" id="GO:0046982">
    <property type="term" value="F:protein heterodimerization activity"/>
    <property type="evidence" value="ECO:0007669"/>
    <property type="project" value="InterPro"/>
</dbReference>
<dbReference type="STRING" id="283909.R7U3L5"/>
<dbReference type="InterPro" id="IPR051431">
    <property type="entry name" value="TFIID_subunit_9"/>
</dbReference>
<keyword evidence="8" id="KW-1185">Reference proteome</keyword>
<dbReference type="FunCoup" id="R7U3L5">
    <property type="interactions" value="1172"/>
</dbReference>
<evidence type="ECO:0000313" key="6">
    <source>
        <dbReference type="EMBL" id="ELT97765.1"/>
    </source>
</evidence>
<dbReference type="GO" id="GO:0000124">
    <property type="term" value="C:SAGA complex"/>
    <property type="evidence" value="ECO:0007669"/>
    <property type="project" value="TreeGrafter"/>
</dbReference>
<comment type="subcellular location">
    <subcellularLocation>
        <location evidence="1">Nucleus</location>
    </subcellularLocation>
</comment>
<protein>
    <recommendedName>
        <fullName evidence="9">Transcription initiation factor TFIID subunit 9</fullName>
    </recommendedName>
</protein>
<gene>
    <name evidence="6" type="ORF">CAPTEDRAFT_161501</name>
</gene>
<sequence length="226" mass="25169">MTSQPKTVPRDIQVMSAILKDVGVNDHEPRVLNQMMEFAYRYVTDVLDDARVYSSHSKKKAIDEDDVRLAVQYKLEYGFTTPPPKDLLLDVARSKNSVALPLIKPYIGPKLPPDRYCLCAPNYKLRSLKKPKYPQSGIVQVTQRHIQGSKTAGGQMSGQPLTLVSSRPVSQPAMTIRQNVVPVSHPQNPVPIIRLTSGNQSQTSVASSAIDAALKRKRDEDDDYDN</sequence>
<dbReference type="GO" id="GO:0003713">
    <property type="term" value="F:transcription coactivator activity"/>
    <property type="evidence" value="ECO:0007669"/>
    <property type="project" value="TreeGrafter"/>
</dbReference>
<evidence type="ECO:0000256" key="2">
    <source>
        <dbReference type="ARBA" id="ARBA00007646"/>
    </source>
</evidence>
<evidence type="ECO:0000313" key="8">
    <source>
        <dbReference type="Proteomes" id="UP000014760"/>
    </source>
</evidence>
<evidence type="ECO:0000256" key="3">
    <source>
        <dbReference type="ARBA" id="ARBA00023015"/>
    </source>
</evidence>
<dbReference type="PANTHER" id="PTHR48068">
    <property type="entry name" value="TAF9 RNA POLYMERASE II, TATA BOX-BINDING PROTEIN (TBP)-ASSOCIATED FACTOR"/>
    <property type="match status" value="1"/>
</dbReference>
<name>R7U3L5_CAPTE</name>
<evidence type="ECO:0000313" key="7">
    <source>
        <dbReference type="EnsemblMetazoa" id="CapteP161501"/>
    </source>
</evidence>
<evidence type="ECO:0000256" key="5">
    <source>
        <dbReference type="ARBA" id="ARBA00023242"/>
    </source>
</evidence>
<dbReference type="CDD" id="cd07979">
    <property type="entry name" value="HFD_TAF9"/>
    <property type="match status" value="1"/>
</dbReference>
<proteinExistence type="inferred from homology"/>
<dbReference type="PANTHER" id="PTHR48068:SF4">
    <property type="entry name" value="TATA-BOX BINDING PROTEIN ASSOCIATED FACTOR 9"/>
    <property type="match status" value="1"/>
</dbReference>
<dbReference type="EMBL" id="KB308479">
    <property type="protein sequence ID" value="ELT97765.1"/>
    <property type="molecule type" value="Genomic_DNA"/>
</dbReference>
<dbReference type="OMA" id="DMGIHEY"/>
<evidence type="ECO:0000256" key="1">
    <source>
        <dbReference type="ARBA" id="ARBA00004123"/>
    </source>
</evidence>